<keyword evidence="2" id="KW-1185">Reference proteome</keyword>
<sequence length="124" mass="13882">MFQLRYISASLTNYCKAILPLPDSVAADVDDLLELFRNSPIETLKRRLLERYGESNDNCFIALTIPVATADMKLSNTYSNIEEMAKKADELIALSSNSYGSVYAIKGQSGDRAQPLEQRIEDLE</sequence>
<accession>A0A0V1GTD1</accession>
<name>A0A0V1GTD1_9BILA</name>
<reference evidence="1 2" key="1">
    <citation type="submission" date="2015-01" db="EMBL/GenBank/DDBJ databases">
        <title>Evolution of Trichinella species and genotypes.</title>
        <authorList>
            <person name="Korhonen P.K."/>
            <person name="Edoardo P."/>
            <person name="Giuseppe L.R."/>
            <person name="Gasser R.B."/>
        </authorList>
    </citation>
    <scope>NUCLEOTIDE SEQUENCE [LARGE SCALE GENOMIC DNA]</scope>
    <source>
        <strain evidence="1">ISS1029</strain>
    </source>
</reference>
<dbReference type="OrthoDB" id="5931035at2759"/>
<dbReference type="EMBL" id="JYDP01000283">
    <property type="protein sequence ID" value="KRZ01505.1"/>
    <property type="molecule type" value="Genomic_DNA"/>
</dbReference>
<gene>
    <name evidence="1" type="ORF">T11_6174</name>
</gene>
<evidence type="ECO:0000313" key="1">
    <source>
        <dbReference type="EMBL" id="KRZ01505.1"/>
    </source>
</evidence>
<dbReference type="Proteomes" id="UP000055024">
    <property type="component" value="Unassembled WGS sequence"/>
</dbReference>
<evidence type="ECO:0000313" key="2">
    <source>
        <dbReference type="Proteomes" id="UP000055024"/>
    </source>
</evidence>
<dbReference type="AlphaFoldDB" id="A0A0V1GTD1"/>
<proteinExistence type="predicted"/>
<organism evidence="1 2">
    <name type="scientific">Trichinella zimbabwensis</name>
    <dbReference type="NCBI Taxonomy" id="268475"/>
    <lineage>
        <taxon>Eukaryota</taxon>
        <taxon>Metazoa</taxon>
        <taxon>Ecdysozoa</taxon>
        <taxon>Nematoda</taxon>
        <taxon>Enoplea</taxon>
        <taxon>Dorylaimia</taxon>
        <taxon>Trichinellida</taxon>
        <taxon>Trichinellidae</taxon>
        <taxon>Trichinella</taxon>
    </lineage>
</organism>
<protein>
    <submittedName>
        <fullName evidence="1">Uncharacterized protein</fullName>
    </submittedName>
</protein>
<comment type="caution">
    <text evidence="1">The sequence shown here is derived from an EMBL/GenBank/DDBJ whole genome shotgun (WGS) entry which is preliminary data.</text>
</comment>